<accession>A0A0M7AK53</accession>
<dbReference type="EMBL" id="CXWD01000017">
    <property type="protein sequence ID" value="CTQ74610.1"/>
    <property type="molecule type" value="Genomic_DNA"/>
</dbReference>
<dbReference type="OrthoDB" id="7824623at2"/>
<proteinExistence type="predicted"/>
<dbReference type="Proteomes" id="UP000053235">
    <property type="component" value="Unassembled WGS sequence"/>
</dbReference>
<name>A0A0M7AK53_9HYPH</name>
<dbReference type="AlphaFoldDB" id="A0A0M7AK53"/>
<sequence>MISKKSRIGLGLSTAVGLFLAQAAPALAFDPSGVPVADAFLKLLDSDSSDVESYGSVNDTGGNVTIADLVLKSEEDDSTVTIGTTTLSGGSVLDNGRLKLSGLQLQDLELAADDGGLTMANMTATDLVLPAAEEVQNGAPTVDPSYKTFEASTIQINDEDGKIATIDTITSSIDEMDGDQPTSGKFAISNIVVDVKEIQAEEAKSLQELGYETLNMNVSGSGKWDPDAATINIPDLKIDGQDAAALSLSLSLGGVTREVVEELNKASDNPEESMALLQNISVSNVRIRLDDASLTGRVLDQEAQKAGVDTQQYVAGLTGSLPLMLGMLQNKELEGQVAEAVTLYLTNPGSLEITASPENPVPFAQIMGAAMMAPQMVPQLLGVSITANQ</sequence>
<evidence type="ECO:0008006" key="4">
    <source>
        <dbReference type="Google" id="ProtNLM"/>
    </source>
</evidence>
<evidence type="ECO:0000256" key="1">
    <source>
        <dbReference type="SAM" id="SignalP"/>
    </source>
</evidence>
<protein>
    <recommendedName>
        <fullName evidence="4">Choice-of-anchor G family protein</fullName>
    </recommendedName>
</protein>
<evidence type="ECO:0000313" key="2">
    <source>
        <dbReference type="EMBL" id="CTQ74610.1"/>
    </source>
</evidence>
<keyword evidence="1" id="KW-0732">Signal</keyword>
<keyword evidence="3" id="KW-1185">Reference proteome</keyword>
<evidence type="ECO:0000313" key="3">
    <source>
        <dbReference type="Proteomes" id="UP000053235"/>
    </source>
</evidence>
<gene>
    <name evidence="2" type="ORF">LAX5112_03920</name>
</gene>
<reference evidence="3" key="1">
    <citation type="submission" date="2015-07" db="EMBL/GenBank/DDBJ databases">
        <authorList>
            <person name="Rodrigo-Torres Lidia"/>
            <person name="Arahal R.David."/>
        </authorList>
    </citation>
    <scope>NUCLEOTIDE SEQUENCE [LARGE SCALE GENOMIC DNA]</scope>
    <source>
        <strain evidence="3">CECT 5112</strain>
    </source>
</reference>
<dbReference type="STRING" id="388408.LAX5112_03920"/>
<organism evidence="2 3">
    <name type="scientific">Roseibium alexandrii</name>
    <dbReference type="NCBI Taxonomy" id="388408"/>
    <lineage>
        <taxon>Bacteria</taxon>
        <taxon>Pseudomonadati</taxon>
        <taxon>Pseudomonadota</taxon>
        <taxon>Alphaproteobacteria</taxon>
        <taxon>Hyphomicrobiales</taxon>
        <taxon>Stappiaceae</taxon>
        <taxon>Roseibium</taxon>
    </lineage>
</organism>
<feature type="signal peptide" evidence="1">
    <location>
        <begin position="1"/>
        <end position="28"/>
    </location>
</feature>
<feature type="chain" id="PRO_5005809414" description="Choice-of-anchor G family protein" evidence="1">
    <location>
        <begin position="29"/>
        <end position="389"/>
    </location>
</feature>
<dbReference type="RefSeq" id="WP_055673221.1">
    <property type="nucleotide sequence ID" value="NZ_CXWD01000017.1"/>
</dbReference>